<proteinExistence type="predicted"/>
<feature type="region of interest" description="Disordered" evidence="1">
    <location>
        <begin position="1"/>
        <end position="25"/>
    </location>
</feature>
<evidence type="ECO:0000313" key="2">
    <source>
        <dbReference type="EMBL" id="CAB4199749.1"/>
    </source>
</evidence>
<dbReference type="EMBL" id="LR797306">
    <property type="protein sequence ID" value="CAB4199749.1"/>
    <property type="molecule type" value="Genomic_DNA"/>
</dbReference>
<evidence type="ECO:0000256" key="1">
    <source>
        <dbReference type="SAM" id="MobiDB-lite"/>
    </source>
</evidence>
<reference evidence="2" key="1">
    <citation type="submission" date="2020-05" db="EMBL/GenBank/DDBJ databases">
        <authorList>
            <person name="Chiriac C."/>
            <person name="Salcher M."/>
            <person name="Ghai R."/>
            <person name="Kavagutti S V."/>
        </authorList>
    </citation>
    <scope>NUCLEOTIDE SEQUENCE</scope>
</reference>
<accession>A0A6J5RRI1</accession>
<sequence length="77" mass="8459">MAKKPVRIDLPTNTSEEAAAAPEMDKKQALKGSLEAIRETKKLLQEGQFPGAYANKVIGCLAYLNAIENQLREKLDS</sequence>
<protein>
    <submittedName>
        <fullName evidence="2">Uncharacterized protein</fullName>
    </submittedName>
</protein>
<name>A0A6J5RRI1_9CAUD</name>
<organism evidence="2">
    <name type="scientific">uncultured Caudovirales phage</name>
    <dbReference type="NCBI Taxonomy" id="2100421"/>
    <lineage>
        <taxon>Viruses</taxon>
        <taxon>Duplodnaviria</taxon>
        <taxon>Heunggongvirae</taxon>
        <taxon>Uroviricota</taxon>
        <taxon>Caudoviricetes</taxon>
        <taxon>Peduoviridae</taxon>
        <taxon>Maltschvirus</taxon>
        <taxon>Maltschvirus maltsch</taxon>
    </lineage>
</organism>
<gene>
    <name evidence="2" type="ORF">UFOVP1351_7</name>
</gene>